<accession>A0A8H5C158</accession>
<evidence type="ECO:0000256" key="2">
    <source>
        <dbReference type="SAM" id="MobiDB-lite"/>
    </source>
</evidence>
<dbReference type="Gene3D" id="3.80.10.10">
    <property type="entry name" value="Ribonuclease Inhibitor"/>
    <property type="match status" value="1"/>
</dbReference>
<dbReference type="OrthoDB" id="3221235at2759"/>
<dbReference type="Proteomes" id="UP000559256">
    <property type="component" value="Unassembled WGS sequence"/>
</dbReference>
<protein>
    <recommendedName>
        <fullName evidence="5">F-box domain-containing protein</fullName>
    </recommendedName>
</protein>
<dbReference type="InterPro" id="IPR032675">
    <property type="entry name" value="LRR_dom_sf"/>
</dbReference>
<feature type="coiled-coil region" evidence="1">
    <location>
        <begin position="9"/>
        <end position="53"/>
    </location>
</feature>
<gene>
    <name evidence="3" type="ORF">D9758_015965</name>
</gene>
<organism evidence="3 4">
    <name type="scientific">Tetrapyrgos nigripes</name>
    <dbReference type="NCBI Taxonomy" id="182062"/>
    <lineage>
        <taxon>Eukaryota</taxon>
        <taxon>Fungi</taxon>
        <taxon>Dikarya</taxon>
        <taxon>Basidiomycota</taxon>
        <taxon>Agaricomycotina</taxon>
        <taxon>Agaricomycetes</taxon>
        <taxon>Agaricomycetidae</taxon>
        <taxon>Agaricales</taxon>
        <taxon>Marasmiineae</taxon>
        <taxon>Marasmiaceae</taxon>
        <taxon>Tetrapyrgos</taxon>
    </lineage>
</organism>
<reference evidence="3 4" key="1">
    <citation type="journal article" date="2020" name="ISME J.">
        <title>Uncovering the hidden diversity of litter-decomposition mechanisms in mushroom-forming fungi.</title>
        <authorList>
            <person name="Floudas D."/>
            <person name="Bentzer J."/>
            <person name="Ahren D."/>
            <person name="Johansson T."/>
            <person name="Persson P."/>
            <person name="Tunlid A."/>
        </authorList>
    </citation>
    <scope>NUCLEOTIDE SEQUENCE [LARGE SCALE GENOMIC DNA]</scope>
    <source>
        <strain evidence="3 4">CBS 291.85</strain>
    </source>
</reference>
<evidence type="ECO:0000313" key="3">
    <source>
        <dbReference type="EMBL" id="KAF5332934.1"/>
    </source>
</evidence>
<keyword evidence="4" id="KW-1185">Reference proteome</keyword>
<feature type="region of interest" description="Disordered" evidence="2">
    <location>
        <begin position="462"/>
        <end position="490"/>
    </location>
</feature>
<name>A0A8H5C158_9AGAR</name>
<evidence type="ECO:0000256" key="1">
    <source>
        <dbReference type="SAM" id="Coils"/>
    </source>
</evidence>
<sequence>MHTLSETDISRIQHLIEDAEQDLERYDTEIGAMTQLLNKLQEQRKTLHRYTDEYKSLLAPVRRLPAELISEICAFATCPNGLRISGGYIDAPTLALSQTCNVWRNIVYSRPALWSCLDIDLGKSTPRTMSLLQRYLDRSGNAPLTFRIYAWDLDGGDDPDELNEDGWKMLEIILSHYLQWKEATFELHWDIYAKGFHRMSSIVPRPTDWSLDRLEILNVEWTPDSLDWDPNFPDSDEKEKTFFHFFLRWPALRSLSLDAFHSFLPFPFEKLKELRICNNCVDGSPEDIFELCGGLEHLQLPTGYQYLGGFDGLDATHKNLKNLRSLDLGIENDEAAIRLFEGLTVPCLTSLKVSGTVLDQDYESWQQSFRAMLVRSKCSVELFEFDEGFFGSDEEVLAVLKLLPRLKCLKMDLGSGFAKVFTSDLLRNLTIKDSGILATGSVSLPLLPSLTHLEISLDTSLSSQDDAHENEEGLPKPDLVISTLGSRKPRSSTPACRLSFDSSESWSQAWTGDHAVLGLQRVKLSANFITPAGHDWICLTMPGLRALKQEGLGLDVAASSTRATTGTKFFRV</sequence>
<dbReference type="SUPFAM" id="SSF52047">
    <property type="entry name" value="RNI-like"/>
    <property type="match status" value="1"/>
</dbReference>
<evidence type="ECO:0000313" key="4">
    <source>
        <dbReference type="Proteomes" id="UP000559256"/>
    </source>
</evidence>
<dbReference type="EMBL" id="JAACJM010000299">
    <property type="protein sequence ID" value="KAF5332934.1"/>
    <property type="molecule type" value="Genomic_DNA"/>
</dbReference>
<dbReference type="AlphaFoldDB" id="A0A8H5C158"/>
<comment type="caution">
    <text evidence="3">The sequence shown here is derived from an EMBL/GenBank/DDBJ whole genome shotgun (WGS) entry which is preliminary data.</text>
</comment>
<evidence type="ECO:0008006" key="5">
    <source>
        <dbReference type="Google" id="ProtNLM"/>
    </source>
</evidence>
<feature type="compositionally biased region" description="Basic and acidic residues" evidence="2">
    <location>
        <begin position="465"/>
        <end position="475"/>
    </location>
</feature>
<keyword evidence="1" id="KW-0175">Coiled coil</keyword>
<proteinExistence type="predicted"/>